<evidence type="ECO:0000256" key="6">
    <source>
        <dbReference type="ARBA" id="ARBA00022840"/>
    </source>
</evidence>
<keyword evidence="5" id="KW-0378">Hydrolase</keyword>
<dbReference type="InterPro" id="IPR003593">
    <property type="entry name" value="AAA+_ATPase"/>
</dbReference>
<accession>A0ABR0ZYA9</accession>
<evidence type="ECO:0000313" key="14">
    <source>
        <dbReference type="Proteomes" id="UP001369086"/>
    </source>
</evidence>
<name>A0ABR0ZYA9_HUSHU</name>
<dbReference type="Gene3D" id="3.40.50.300">
    <property type="entry name" value="P-loop containing nucleotide triphosphate hydrolases"/>
    <property type="match status" value="2"/>
</dbReference>
<dbReference type="SMART" id="SM00382">
    <property type="entry name" value="AAA"/>
    <property type="match status" value="2"/>
</dbReference>
<evidence type="ECO:0000259" key="12">
    <source>
        <dbReference type="SMART" id="SM00382"/>
    </source>
</evidence>
<dbReference type="PANTHER" id="PTHR23077:SF9">
    <property type="entry name" value="PEROXISOMAL ATPASE PEX6"/>
    <property type="match status" value="1"/>
</dbReference>
<comment type="catalytic activity">
    <reaction evidence="10">
        <text>ATP + H2O = ADP + phosphate + H(+)</text>
        <dbReference type="Rhea" id="RHEA:13065"/>
        <dbReference type="ChEBI" id="CHEBI:15377"/>
        <dbReference type="ChEBI" id="CHEBI:15378"/>
        <dbReference type="ChEBI" id="CHEBI:30616"/>
        <dbReference type="ChEBI" id="CHEBI:43474"/>
        <dbReference type="ChEBI" id="CHEBI:456216"/>
    </reaction>
    <physiologicalReaction direction="left-to-right" evidence="10">
        <dbReference type="Rhea" id="RHEA:13066"/>
    </physiologicalReaction>
</comment>
<evidence type="ECO:0000256" key="3">
    <source>
        <dbReference type="ARBA" id="ARBA00022593"/>
    </source>
</evidence>
<dbReference type="InterPro" id="IPR057604">
    <property type="entry name" value="DPBB_PEX6"/>
</dbReference>
<evidence type="ECO:0000256" key="4">
    <source>
        <dbReference type="ARBA" id="ARBA00022741"/>
    </source>
</evidence>
<protein>
    <recommendedName>
        <fullName evidence="8">Peroxisomal ATPase PEX6</fullName>
    </recommendedName>
    <alternativeName>
        <fullName evidence="9">Peroxin-6</fullName>
    </alternativeName>
</protein>
<dbReference type="Pfam" id="PF25395">
    <property type="entry name" value="DPBB_PEX6"/>
    <property type="match status" value="1"/>
</dbReference>
<dbReference type="Proteomes" id="UP001369086">
    <property type="component" value="Unassembled WGS sequence"/>
</dbReference>
<keyword evidence="14" id="KW-1185">Reference proteome</keyword>
<keyword evidence="7" id="KW-0472">Membrane</keyword>
<comment type="similarity">
    <text evidence="2">Belongs to the AAA ATPase family.</text>
</comment>
<dbReference type="InterPro" id="IPR003960">
    <property type="entry name" value="ATPase_AAA_CS"/>
</dbReference>
<feature type="region of interest" description="Disordered" evidence="11">
    <location>
        <begin position="331"/>
        <end position="352"/>
    </location>
</feature>
<evidence type="ECO:0000256" key="8">
    <source>
        <dbReference type="ARBA" id="ARBA00034811"/>
    </source>
</evidence>
<dbReference type="InterPro" id="IPR047533">
    <property type="entry name" value="RecA-like_PEX6_r2"/>
</dbReference>
<comment type="subcellular location">
    <subcellularLocation>
        <location evidence="1">Membrane</location>
    </subcellularLocation>
</comment>
<dbReference type="PANTHER" id="PTHR23077">
    <property type="entry name" value="AAA-FAMILY ATPASE"/>
    <property type="match status" value="1"/>
</dbReference>
<keyword evidence="3" id="KW-0962">Peroxisome biogenesis</keyword>
<dbReference type="SUPFAM" id="SSF52540">
    <property type="entry name" value="P-loop containing nucleoside triphosphate hydrolases"/>
    <property type="match status" value="2"/>
</dbReference>
<feature type="domain" description="AAA+ ATPase" evidence="12">
    <location>
        <begin position="854"/>
        <end position="992"/>
    </location>
</feature>
<evidence type="ECO:0000313" key="13">
    <source>
        <dbReference type="EMBL" id="KAK6489481.1"/>
    </source>
</evidence>
<reference evidence="13 14" key="1">
    <citation type="submission" date="2021-05" db="EMBL/GenBank/DDBJ databases">
        <authorList>
            <person name="Zahm M."/>
            <person name="Klopp C."/>
            <person name="Cabau C."/>
            <person name="Kuhl H."/>
            <person name="Suciu R."/>
            <person name="Ciorpac M."/>
            <person name="Holostenco D."/>
            <person name="Gessner J."/>
            <person name="Wuertz S."/>
            <person name="Hohne C."/>
            <person name="Stock M."/>
            <person name="Gislard M."/>
            <person name="Lluch J."/>
            <person name="Milhes M."/>
            <person name="Lampietro C."/>
            <person name="Lopez Roques C."/>
            <person name="Donnadieu C."/>
            <person name="Du K."/>
            <person name="Schartl M."/>
            <person name="Guiguen Y."/>
        </authorList>
    </citation>
    <scope>NUCLEOTIDE SEQUENCE [LARGE SCALE GENOMIC DNA]</scope>
    <source>
        <strain evidence="13">Hh-F2</strain>
        <tissue evidence="13">Blood</tissue>
    </source>
</reference>
<proteinExistence type="inferred from homology"/>
<evidence type="ECO:0000256" key="2">
    <source>
        <dbReference type="ARBA" id="ARBA00006914"/>
    </source>
</evidence>
<dbReference type="CDD" id="cd19481">
    <property type="entry name" value="RecA-like_protease"/>
    <property type="match status" value="1"/>
</dbReference>
<dbReference type="CDD" id="cd19527">
    <property type="entry name" value="RecA-like_PEX6_r2"/>
    <property type="match status" value="1"/>
</dbReference>
<evidence type="ECO:0000256" key="7">
    <source>
        <dbReference type="ARBA" id="ARBA00023136"/>
    </source>
</evidence>
<keyword evidence="6" id="KW-0067">ATP-binding</keyword>
<gene>
    <name evidence="13" type="ORF">HHUSO_G6282</name>
</gene>
<dbReference type="InterPro" id="IPR050168">
    <property type="entry name" value="AAA_ATPase_domain"/>
</dbReference>
<evidence type="ECO:0000256" key="1">
    <source>
        <dbReference type="ARBA" id="ARBA00004370"/>
    </source>
</evidence>
<organism evidence="13 14">
    <name type="scientific">Huso huso</name>
    <name type="common">Beluga</name>
    <name type="synonym">Acipenser huso</name>
    <dbReference type="NCBI Taxonomy" id="61971"/>
    <lineage>
        <taxon>Eukaryota</taxon>
        <taxon>Metazoa</taxon>
        <taxon>Chordata</taxon>
        <taxon>Craniata</taxon>
        <taxon>Vertebrata</taxon>
        <taxon>Euteleostomi</taxon>
        <taxon>Actinopterygii</taxon>
        <taxon>Chondrostei</taxon>
        <taxon>Acipenseriformes</taxon>
        <taxon>Acipenseridae</taxon>
        <taxon>Huso</taxon>
    </lineage>
</organism>
<feature type="domain" description="AAA+ ATPase" evidence="12">
    <location>
        <begin position="580"/>
        <end position="715"/>
    </location>
</feature>
<dbReference type="EMBL" id="JAHFZB010000005">
    <property type="protein sequence ID" value="KAK6489481.1"/>
    <property type="molecule type" value="Genomic_DNA"/>
</dbReference>
<evidence type="ECO:0000256" key="10">
    <source>
        <dbReference type="ARBA" id="ARBA00048778"/>
    </source>
</evidence>
<evidence type="ECO:0000256" key="11">
    <source>
        <dbReference type="SAM" id="MobiDB-lite"/>
    </source>
</evidence>
<dbReference type="InterPro" id="IPR027417">
    <property type="entry name" value="P-loop_NTPase"/>
</dbReference>
<dbReference type="Gene3D" id="1.10.8.60">
    <property type="match status" value="2"/>
</dbReference>
<evidence type="ECO:0000256" key="5">
    <source>
        <dbReference type="ARBA" id="ARBA00022801"/>
    </source>
</evidence>
<dbReference type="InterPro" id="IPR003959">
    <property type="entry name" value="ATPase_AAA_core"/>
</dbReference>
<evidence type="ECO:0000256" key="9">
    <source>
        <dbReference type="ARBA" id="ARBA00034920"/>
    </source>
</evidence>
<comment type="caution">
    <text evidence="13">The sequence shown here is derived from an EMBL/GenBank/DDBJ whole genome shotgun (WGS) entry which is preliminary data.</text>
</comment>
<dbReference type="Pfam" id="PF00004">
    <property type="entry name" value="AAA"/>
    <property type="match status" value="2"/>
</dbReference>
<keyword evidence="4" id="KW-0547">Nucleotide-binding</keyword>
<dbReference type="PROSITE" id="PS00674">
    <property type="entry name" value="AAA"/>
    <property type="match status" value="1"/>
</dbReference>
<sequence length="1099" mass="120635">MAALAELFTLDTFPSQYHPLHVLLTKSQFTQVFPKRSDDTCILLSARRRQDPTGAELFLYAHVTTEEEVSEVETPVKSDTFLNMYTSKLFCIHYGFQSREKVKLRVVKPIALSKIVIGARSRQSFKWASSEKFSNGLLILASCQKENLLARQGDVLAIPYHPLFGEDVAQVNHYLLDLVILECTPVMQGVITVNTRVVVADFREMAQNHAALEGSNHGHRVLQSLYVSDFAHYVNSLSGGSSLLDRRKFLSADFSSCLQALECRFDIRVVDISSLVKQGKIKLKEERGPGRDLDTCLLLSKNALLKLGLFNQEWVSVSALNVPSDKTRTVNRNERLQELERSDDKTDHDDAGKNRCGHLASVVVADFIRSADPDLPDSVGLVSPSLWFNLSKGAPVPITSRVVKLKRCYEQKSHKDTQPKESKSCTATPLYAKELHVEVITSPAYSSSGVFDNILYEHFSTPRLVQLGDVLCVPSEGQADFLETHTDGFTSWPMLYFKVKKVFGIGEKDGGTSFIGYLADKDHSSLYLTGSTNSYVPCSFLGDGHTFWTSLSPPGLSNTVEQLTTIIQPYITDGSLGLGGPCSVLVQGQRGSGKVTAIRAACSRLNLHLLKIDCVNLCGDTTAATEAKLQAAFSRADLYKPCVLLLRNIQLIGRHRDGLGEDSRVTCTLRQLLANTAKQASIYPAVVIGTVCNPQELFPDVVTAFLHEVALESPSEEQRKAMLVSLTAAISLGKDVNLSKVAKQTAGLLLGDLCALLAYASKSAFKRVLNTCFPGGISLQEEHDLCASGISVLSEDFTSSLDQLQKAHSQTIGAPKIPSVKWQDVGGLLQVKKEILDTIQLPLEHPELLSLGLRRSGLLLYGPPGTGKTLLAKAVATECSMTFLSVKGPELINMYVGQSEENVREVFAKARSAAPCIIFFDELDSLAPNRGRSGDSGGVMDRVVSQLLAELDGLHSKGEVFVIGATNRPDLLDQALLRPGRFDKLLYVGISEDKESQLQILKAGIICKFKVDSSVSLPDVIERCPPQLSGADIYALCSDAMMSAIKRKIRRIDEGLDTEDSELLLMREDFQHALEKLQPSVSDQELLKHKLIQQKFTAK</sequence>